<evidence type="ECO:0000256" key="14">
    <source>
        <dbReference type="PIRSR" id="PIRSR605511-1"/>
    </source>
</evidence>
<proteinExistence type="inferred from homology"/>
<dbReference type="GO" id="GO:0005509">
    <property type="term" value="F:calcium ion binding"/>
    <property type="evidence" value="ECO:0007669"/>
    <property type="project" value="TreeGrafter"/>
</dbReference>
<keyword evidence="15" id="KW-0862">Zinc</keyword>
<dbReference type="InterPro" id="IPR005511">
    <property type="entry name" value="SMP-30"/>
</dbReference>
<comment type="cofactor">
    <cofactor evidence="2">
        <name>Ca(2+)</name>
        <dbReference type="ChEBI" id="CHEBI:29108"/>
    </cofactor>
</comment>
<comment type="cofactor">
    <cofactor evidence="4">
        <name>Mg(2+)</name>
        <dbReference type="ChEBI" id="CHEBI:18420"/>
    </cofactor>
</comment>
<dbReference type="EC" id="3.1.1.17" evidence="7"/>
<name>A0AAN8KAP9_PATCE</name>
<dbReference type="PANTHER" id="PTHR10907">
    <property type="entry name" value="REGUCALCIN"/>
    <property type="match status" value="1"/>
</dbReference>
<comment type="catalytic activity">
    <reaction evidence="1">
        <text>D-glucono-1,5-lactone + H2O = D-gluconate + H(+)</text>
        <dbReference type="Rhea" id="RHEA:10440"/>
        <dbReference type="ChEBI" id="CHEBI:15377"/>
        <dbReference type="ChEBI" id="CHEBI:15378"/>
        <dbReference type="ChEBI" id="CHEBI:16217"/>
        <dbReference type="ChEBI" id="CHEBI:18391"/>
        <dbReference type="EC" id="3.1.1.17"/>
    </reaction>
</comment>
<dbReference type="SUPFAM" id="SSF63829">
    <property type="entry name" value="Calcium-dependent phosphotriesterase"/>
    <property type="match status" value="1"/>
</dbReference>
<keyword evidence="11" id="KW-0378">Hydrolase</keyword>
<evidence type="ECO:0000256" key="9">
    <source>
        <dbReference type="ARBA" id="ARBA00022490"/>
    </source>
</evidence>
<feature type="domain" description="SMP-30/Gluconolactonase/LRE-like region" evidence="16">
    <location>
        <begin position="16"/>
        <end position="266"/>
    </location>
</feature>
<dbReference type="InterPro" id="IPR013658">
    <property type="entry name" value="SGL"/>
</dbReference>
<feature type="binding site" evidence="15">
    <location>
        <position position="102"/>
    </location>
    <ligand>
        <name>substrate</name>
    </ligand>
</feature>
<keyword evidence="9" id="KW-0963">Cytoplasm</keyword>
<dbReference type="AlphaFoldDB" id="A0AAN8KAP9"/>
<dbReference type="EMBL" id="JAZGQO010000001">
    <property type="protein sequence ID" value="KAK6194994.1"/>
    <property type="molecule type" value="Genomic_DNA"/>
</dbReference>
<sequence>MSYKVETFIKNVAINVGEGPHWDPETQTLLYVDPKAGNLHRYNTLTKIDEMRHYDDNTSLIVPRKSGGYVITDGLNISHLDWESGVRTVLASVDQGTRNVFNDGKCDASGRLWAGTMGYMEKPVFPEMEVASLYTLEKDLKVNRHLDKISLSNGLAWTHNNTKMFYVDSMPREIWSFDFDLETGNMTNKQVLVKCPKDTIKTLGYPDGMTSDVDDKIWCAFYEGSCVIRYDPETGQEISRINFPTRQITSCCWGGKNFDELYVTSGHVNITDDQAGSVFRVTDLGTKGRPADVFLG</sequence>
<evidence type="ECO:0000256" key="3">
    <source>
        <dbReference type="ARBA" id="ARBA00001936"/>
    </source>
</evidence>
<evidence type="ECO:0000256" key="2">
    <source>
        <dbReference type="ARBA" id="ARBA00001913"/>
    </source>
</evidence>
<keyword evidence="10 15" id="KW-0479">Metal-binding</keyword>
<accession>A0AAN8KAP9</accession>
<comment type="cofactor">
    <cofactor evidence="15">
        <name>Zn(2+)</name>
        <dbReference type="ChEBI" id="CHEBI:29105"/>
    </cofactor>
    <text evidence="15">Binds 1 divalent metal cation per subunit.</text>
</comment>
<evidence type="ECO:0000256" key="12">
    <source>
        <dbReference type="ARBA" id="ARBA00022837"/>
    </source>
</evidence>
<feature type="active site" description="Proton donor/acceptor" evidence="14">
    <location>
        <position position="207"/>
    </location>
</feature>
<evidence type="ECO:0000256" key="10">
    <source>
        <dbReference type="ARBA" id="ARBA00022723"/>
    </source>
</evidence>
<evidence type="ECO:0000256" key="11">
    <source>
        <dbReference type="ARBA" id="ARBA00022801"/>
    </source>
</evidence>
<dbReference type="PANTHER" id="PTHR10907:SF47">
    <property type="entry name" value="REGUCALCIN"/>
    <property type="match status" value="1"/>
</dbReference>
<feature type="binding site" evidence="15">
    <location>
        <position position="153"/>
    </location>
    <ligand>
        <name>a divalent metal cation</name>
        <dbReference type="ChEBI" id="CHEBI:60240"/>
    </ligand>
</feature>
<keyword evidence="18" id="KW-1185">Reference proteome</keyword>
<dbReference type="Gene3D" id="2.120.10.30">
    <property type="entry name" value="TolB, C-terminal domain"/>
    <property type="match status" value="1"/>
</dbReference>
<evidence type="ECO:0000259" key="16">
    <source>
        <dbReference type="Pfam" id="PF08450"/>
    </source>
</evidence>
<organism evidence="17 18">
    <name type="scientific">Patella caerulea</name>
    <name type="common">Rayed Mediterranean limpet</name>
    <dbReference type="NCBI Taxonomy" id="87958"/>
    <lineage>
        <taxon>Eukaryota</taxon>
        <taxon>Metazoa</taxon>
        <taxon>Spiralia</taxon>
        <taxon>Lophotrochozoa</taxon>
        <taxon>Mollusca</taxon>
        <taxon>Gastropoda</taxon>
        <taxon>Patellogastropoda</taxon>
        <taxon>Patelloidea</taxon>
        <taxon>Patellidae</taxon>
        <taxon>Patella</taxon>
    </lineage>
</organism>
<feature type="binding site" evidence="15">
    <location>
        <position position="18"/>
    </location>
    <ligand>
        <name>a divalent metal cation</name>
        <dbReference type="ChEBI" id="CHEBI:60240"/>
    </ligand>
</feature>
<reference evidence="17 18" key="1">
    <citation type="submission" date="2024-01" db="EMBL/GenBank/DDBJ databases">
        <title>The genome of the rayed Mediterranean limpet Patella caerulea (Linnaeus, 1758).</title>
        <authorList>
            <person name="Anh-Thu Weber A."/>
            <person name="Halstead-Nussloch G."/>
        </authorList>
    </citation>
    <scope>NUCLEOTIDE SEQUENCE [LARGE SCALE GENOMIC DNA]</scope>
    <source>
        <strain evidence="17">AATW-2023a</strain>
        <tissue evidence="17">Whole specimen</tissue>
    </source>
</reference>
<dbReference type="GO" id="GO:0004341">
    <property type="term" value="F:gluconolactonase activity"/>
    <property type="evidence" value="ECO:0007669"/>
    <property type="project" value="UniProtKB-EC"/>
</dbReference>
<dbReference type="Pfam" id="PF08450">
    <property type="entry name" value="SGL"/>
    <property type="match status" value="1"/>
</dbReference>
<comment type="subcellular location">
    <subcellularLocation>
        <location evidence="5">Cytoplasm</location>
    </subcellularLocation>
</comment>
<evidence type="ECO:0000256" key="4">
    <source>
        <dbReference type="ARBA" id="ARBA00001946"/>
    </source>
</evidence>
<dbReference type="PRINTS" id="PR01790">
    <property type="entry name" value="SMP30FAMILY"/>
</dbReference>
<dbReference type="GO" id="GO:0019853">
    <property type="term" value="P:L-ascorbic acid biosynthetic process"/>
    <property type="evidence" value="ECO:0007669"/>
    <property type="project" value="TreeGrafter"/>
</dbReference>
<evidence type="ECO:0000256" key="1">
    <source>
        <dbReference type="ARBA" id="ARBA00001589"/>
    </source>
</evidence>
<evidence type="ECO:0000256" key="5">
    <source>
        <dbReference type="ARBA" id="ARBA00004496"/>
    </source>
</evidence>
<evidence type="ECO:0000256" key="6">
    <source>
        <dbReference type="ARBA" id="ARBA00008853"/>
    </source>
</evidence>
<evidence type="ECO:0000313" key="17">
    <source>
        <dbReference type="EMBL" id="KAK6194994.1"/>
    </source>
</evidence>
<comment type="caution">
    <text evidence="17">The sequence shown here is derived from an EMBL/GenBank/DDBJ whole genome shotgun (WGS) entry which is preliminary data.</text>
</comment>
<feature type="binding site" evidence="15">
    <location>
        <position position="207"/>
    </location>
    <ligand>
        <name>a divalent metal cation</name>
        <dbReference type="ChEBI" id="CHEBI:60240"/>
    </ligand>
</feature>
<comment type="similarity">
    <text evidence="6">Belongs to the SMP-30/CGR1 family.</text>
</comment>
<evidence type="ECO:0000256" key="8">
    <source>
        <dbReference type="ARBA" id="ARBA00016808"/>
    </source>
</evidence>
<evidence type="ECO:0000256" key="15">
    <source>
        <dbReference type="PIRSR" id="PIRSR605511-2"/>
    </source>
</evidence>
<keyword evidence="12" id="KW-0106">Calcium</keyword>
<dbReference type="GO" id="GO:0005737">
    <property type="term" value="C:cytoplasm"/>
    <property type="evidence" value="ECO:0007669"/>
    <property type="project" value="UniProtKB-SubCell"/>
</dbReference>
<evidence type="ECO:0000256" key="13">
    <source>
        <dbReference type="ARBA" id="ARBA00032464"/>
    </source>
</evidence>
<evidence type="ECO:0000256" key="7">
    <source>
        <dbReference type="ARBA" id="ARBA00013227"/>
    </source>
</evidence>
<gene>
    <name evidence="17" type="ORF">SNE40_000515</name>
</gene>
<dbReference type="InterPro" id="IPR011042">
    <property type="entry name" value="6-blade_b-propeller_TolB-like"/>
</dbReference>
<evidence type="ECO:0000313" key="18">
    <source>
        <dbReference type="Proteomes" id="UP001347796"/>
    </source>
</evidence>
<dbReference type="Proteomes" id="UP001347796">
    <property type="component" value="Unassembled WGS sequence"/>
</dbReference>
<dbReference type="FunFam" id="2.120.10.30:FF:000027">
    <property type="entry name" value="Regucalcin homologue"/>
    <property type="match status" value="1"/>
</dbReference>
<protein>
    <recommendedName>
        <fullName evidence="8">Regucalcin</fullName>
        <ecNumber evidence="7">3.1.1.17</ecNumber>
    </recommendedName>
    <alternativeName>
        <fullName evidence="13">Gluconolactonase</fullName>
    </alternativeName>
</protein>
<comment type="cofactor">
    <cofactor evidence="3">
        <name>Mn(2+)</name>
        <dbReference type="ChEBI" id="CHEBI:29035"/>
    </cofactor>
</comment>